<dbReference type="AlphaFoldDB" id="A0AAD4PVT6"/>
<dbReference type="SUPFAM" id="SSF53474">
    <property type="entry name" value="alpha/beta-Hydrolases"/>
    <property type="match status" value="1"/>
</dbReference>
<protein>
    <submittedName>
        <fullName evidence="5">Alpha/beta hydrolase fold-domain-containing protein</fullName>
    </submittedName>
</protein>
<comment type="similarity">
    <text evidence="1">Belongs to the peptidase S33 family.</text>
</comment>
<dbReference type="InterPro" id="IPR029058">
    <property type="entry name" value="AB_hydrolase_fold"/>
</dbReference>
<proteinExistence type="inferred from homology"/>
<organism evidence="5 6">
    <name type="scientific">Talaromyces proteolyticus</name>
    <dbReference type="NCBI Taxonomy" id="1131652"/>
    <lineage>
        <taxon>Eukaryota</taxon>
        <taxon>Fungi</taxon>
        <taxon>Dikarya</taxon>
        <taxon>Ascomycota</taxon>
        <taxon>Pezizomycotina</taxon>
        <taxon>Eurotiomycetes</taxon>
        <taxon>Eurotiomycetidae</taxon>
        <taxon>Eurotiales</taxon>
        <taxon>Trichocomaceae</taxon>
        <taxon>Talaromyces</taxon>
        <taxon>Talaromyces sect. Bacilispori</taxon>
    </lineage>
</organism>
<keyword evidence="6" id="KW-1185">Reference proteome</keyword>
<evidence type="ECO:0000313" key="5">
    <source>
        <dbReference type="EMBL" id="KAH8691688.1"/>
    </source>
</evidence>
<keyword evidence="2 5" id="KW-0378">Hydrolase</keyword>
<name>A0AAD4PVT6_9EURO</name>
<feature type="non-terminal residue" evidence="5">
    <location>
        <position position="1"/>
    </location>
</feature>
<dbReference type="InterPro" id="IPR000073">
    <property type="entry name" value="AB_hydrolase_1"/>
</dbReference>
<evidence type="ECO:0000256" key="1">
    <source>
        <dbReference type="ARBA" id="ARBA00010088"/>
    </source>
</evidence>
<dbReference type="InterPro" id="IPR013595">
    <property type="entry name" value="Pept_S33_TAP-like_C"/>
</dbReference>
<dbReference type="PANTHER" id="PTHR43248">
    <property type="entry name" value="2-SUCCINYL-6-HYDROXY-2,4-CYCLOHEXADIENE-1-CARBOXYLATE SYNTHASE"/>
    <property type="match status" value="1"/>
</dbReference>
<feature type="non-terminal residue" evidence="5">
    <location>
        <position position="455"/>
    </location>
</feature>
<dbReference type="Gene3D" id="3.40.50.1820">
    <property type="entry name" value="alpha/beta hydrolase"/>
    <property type="match status" value="1"/>
</dbReference>
<evidence type="ECO:0000259" key="4">
    <source>
        <dbReference type="Pfam" id="PF08386"/>
    </source>
</evidence>
<reference evidence="5" key="1">
    <citation type="submission" date="2021-12" db="EMBL/GenBank/DDBJ databases">
        <title>Convergent genome expansion in fungi linked to evolution of root-endophyte symbiosis.</title>
        <authorList>
            <consortium name="DOE Joint Genome Institute"/>
            <person name="Ke Y.-H."/>
            <person name="Bonito G."/>
            <person name="Liao H.-L."/>
            <person name="Looney B."/>
            <person name="Rojas-Flechas A."/>
            <person name="Nash J."/>
            <person name="Hameed K."/>
            <person name="Schadt C."/>
            <person name="Martin F."/>
            <person name="Crous P.W."/>
            <person name="Miettinen O."/>
            <person name="Magnuson J.K."/>
            <person name="Labbe J."/>
            <person name="Jacobson D."/>
            <person name="Doktycz M.J."/>
            <person name="Veneault-Fourrey C."/>
            <person name="Kuo A."/>
            <person name="Mondo S."/>
            <person name="Calhoun S."/>
            <person name="Riley R."/>
            <person name="Ohm R."/>
            <person name="LaButti K."/>
            <person name="Andreopoulos B."/>
            <person name="Pangilinan J."/>
            <person name="Nolan M."/>
            <person name="Tritt A."/>
            <person name="Clum A."/>
            <person name="Lipzen A."/>
            <person name="Daum C."/>
            <person name="Barry K."/>
            <person name="Grigoriev I.V."/>
            <person name="Vilgalys R."/>
        </authorList>
    </citation>
    <scope>NUCLEOTIDE SEQUENCE</scope>
    <source>
        <strain evidence="5">PMI_201</strain>
    </source>
</reference>
<dbReference type="Pfam" id="PF08386">
    <property type="entry name" value="Abhydrolase_4"/>
    <property type="match status" value="1"/>
</dbReference>
<evidence type="ECO:0000256" key="2">
    <source>
        <dbReference type="ARBA" id="ARBA00022801"/>
    </source>
</evidence>
<dbReference type="PANTHER" id="PTHR43248:SF30">
    <property type="entry name" value="AB HYDROLASE-1 DOMAIN-CONTAINING PROTEIN"/>
    <property type="match status" value="1"/>
</dbReference>
<dbReference type="InterPro" id="IPR051601">
    <property type="entry name" value="Serine_prot/Carboxylest_S33"/>
</dbReference>
<feature type="domain" description="Peptidase S33 tripeptidyl aminopeptidase-like C-terminal" evidence="4">
    <location>
        <begin position="359"/>
        <end position="452"/>
    </location>
</feature>
<comment type="caution">
    <text evidence="5">The sequence shown here is derived from an EMBL/GenBank/DDBJ whole genome shotgun (WGS) entry which is preliminary data.</text>
</comment>
<evidence type="ECO:0000259" key="3">
    <source>
        <dbReference type="Pfam" id="PF00561"/>
    </source>
</evidence>
<accession>A0AAD4PVT6</accession>
<gene>
    <name evidence="5" type="ORF">BGW36DRAFT_267710</name>
</gene>
<feature type="domain" description="AB hydrolase-1" evidence="3">
    <location>
        <begin position="38"/>
        <end position="234"/>
    </location>
</feature>
<dbReference type="Proteomes" id="UP001201262">
    <property type="component" value="Unassembled WGS sequence"/>
</dbReference>
<dbReference type="RefSeq" id="XP_046067780.1">
    <property type="nucleotide sequence ID" value="XM_046210132.1"/>
</dbReference>
<dbReference type="GeneID" id="70240419"/>
<dbReference type="EMBL" id="JAJTJA010000012">
    <property type="protein sequence ID" value="KAH8691688.1"/>
    <property type="molecule type" value="Genomic_DNA"/>
</dbReference>
<evidence type="ECO:0000313" key="6">
    <source>
        <dbReference type="Proteomes" id="UP001201262"/>
    </source>
</evidence>
<dbReference type="Pfam" id="PF00561">
    <property type="entry name" value="Abhydrolase_1"/>
    <property type="match status" value="1"/>
</dbReference>
<sequence length="455" mass="49157">LECGTLDVPIDWDEPHGSMTTIGFQRLNASNATARIGPLFFNPGGPGTAASTFINRTALGELIFGDTINEHFDLIGPDPRGVGTSSPIKCDPNAWNNRVSMFPTTEAEWTELVAWNEAFGNSCRNLTGSLIEHVDTLSNVKDWEALRVALGGEKLNYLGLSYGTLLGATYAELYPQNIRAMVLDGNMDHSQSEVSTLVAASTTYDAVLGKFAEWCESNSTCALYGQDVLQVWDDLVAAADITPIPAPECEAAGTCYPNVTGADIRSNSQSFVIFEETNVPFGLPGWAYLASALNASLHGDASQLSSGLATSETYAGFPSYPVLCIEWTHNTKTLSEMLYKEQLAKTVAPHTQGAGGTWRFQSNCIGWPMPIQYPQGYYKSSIAEAPPILMVNSLYDPETAFIWANGALAQIPSANLLVRNGSGHTSYFLFGEATELMQNYLVTLEQPAPNTVVNS</sequence>
<dbReference type="GO" id="GO:0016787">
    <property type="term" value="F:hydrolase activity"/>
    <property type="evidence" value="ECO:0007669"/>
    <property type="project" value="UniProtKB-KW"/>
</dbReference>